<dbReference type="SUPFAM" id="SSF51735">
    <property type="entry name" value="NAD(P)-binding Rossmann-fold domains"/>
    <property type="match status" value="1"/>
</dbReference>
<dbReference type="Gene3D" id="3.40.50.720">
    <property type="entry name" value="NAD(P)-binding Rossmann-like Domain"/>
    <property type="match status" value="1"/>
</dbReference>
<evidence type="ECO:0000259" key="1">
    <source>
        <dbReference type="Pfam" id="PF01370"/>
    </source>
</evidence>
<accession>A0ABU0TWZ5</accession>
<sequence length="195" mass="20585">MMRVLVAGASGVLGRAILPLLVQRGSVVLGITRSERGCRTVEGLGARGIICDVFDADKLRSVTTAFAPDVILHQLTDLPDQAGEIATRQSANARIRIEGTTNLLAAAEAAGHPRFLAQSVAWDLEPGSDTAHGVAFLERSVLTYGGVVLRYGRLYGAGTYYPDEPPAEPRLAVDSAAQATVALFDASTGIRELID</sequence>
<dbReference type="EMBL" id="JAUTBF010000001">
    <property type="protein sequence ID" value="MDQ1123452.1"/>
    <property type="molecule type" value="Genomic_DNA"/>
</dbReference>
<evidence type="ECO:0000313" key="3">
    <source>
        <dbReference type="Proteomes" id="UP001226691"/>
    </source>
</evidence>
<organism evidence="2 3">
    <name type="scientific">Microbacterium trichothecenolyticum</name>
    <name type="common">Aureobacterium trichothecenolyticum</name>
    <dbReference type="NCBI Taxonomy" id="69370"/>
    <lineage>
        <taxon>Bacteria</taxon>
        <taxon>Bacillati</taxon>
        <taxon>Actinomycetota</taxon>
        <taxon>Actinomycetes</taxon>
        <taxon>Micrococcales</taxon>
        <taxon>Microbacteriaceae</taxon>
        <taxon>Microbacterium</taxon>
    </lineage>
</organism>
<dbReference type="InterPro" id="IPR001509">
    <property type="entry name" value="Epimerase_deHydtase"/>
</dbReference>
<dbReference type="Pfam" id="PF01370">
    <property type="entry name" value="Epimerase"/>
    <property type="match status" value="1"/>
</dbReference>
<keyword evidence="3" id="KW-1185">Reference proteome</keyword>
<name>A0ABU0TWZ5_MICTR</name>
<evidence type="ECO:0000313" key="2">
    <source>
        <dbReference type="EMBL" id="MDQ1123452.1"/>
    </source>
</evidence>
<protein>
    <submittedName>
        <fullName evidence="2">Uncharacterized protein YbjT (DUF2867 family)</fullName>
    </submittedName>
</protein>
<proteinExistence type="predicted"/>
<dbReference type="RefSeq" id="WP_307483030.1">
    <property type="nucleotide sequence ID" value="NZ_JAUTBF010000001.1"/>
</dbReference>
<gene>
    <name evidence="2" type="ORF">QE412_002025</name>
</gene>
<comment type="caution">
    <text evidence="2">The sequence shown here is derived from an EMBL/GenBank/DDBJ whole genome shotgun (WGS) entry which is preliminary data.</text>
</comment>
<reference evidence="2 3" key="1">
    <citation type="submission" date="2023-07" db="EMBL/GenBank/DDBJ databases">
        <title>Functional and genomic diversity of the sorghum phyllosphere microbiome.</title>
        <authorList>
            <person name="Shade A."/>
        </authorList>
    </citation>
    <scope>NUCLEOTIDE SEQUENCE [LARGE SCALE GENOMIC DNA]</scope>
    <source>
        <strain evidence="2 3">SORGH_AS_1207</strain>
    </source>
</reference>
<dbReference type="Proteomes" id="UP001226691">
    <property type="component" value="Unassembled WGS sequence"/>
</dbReference>
<feature type="domain" description="NAD-dependent epimerase/dehydratase" evidence="1">
    <location>
        <begin position="4"/>
        <end position="117"/>
    </location>
</feature>
<dbReference type="InterPro" id="IPR036291">
    <property type="entry name" value="NAD(P)-bd_dom_sf"/>
</dbReference>